<dbReference type="Gene3D" id="1.20.120.1810">
    <property type="match status" value="1"/>
</dbReference>
<evidence type="ECO:0000256" key="1">
    <source>
        <dbReference type="ARBA" id="ARBA00023015"/>
    </source>
</evidence>
<dbReference type="NCBIfam" id="NF006148">
    <property type="entry name" value="PRK08295.1-5"/>
    <property type="match status" value="1"/>
</dbReference>
<dbReference type="EMBL" id="AP025739">
    <property type="protein sequence ID" value="BDI31885.1"/>
    <property type="molecule type" value="Genomic_DNA"/>
</dbReference>
<dbReference type="InterPro" id="IPR013325">
    <property type="entry name" value="RNA_pol_sigma_r2"/>
</dbReference>
<keyword evidence="3" id="KW-0238">DNA-binding</keyword>
<keyword evidence="1" id="KW-0805">Transcription regulation</keyword>
<proteinExistence type="predicted"/>
<dbReference type="FunCoup" id="A0A402D3S1">
    <property type="interactions" value="1"/>
</dbReference>
<dbReference type="PANTHER" id="PTHR30385">
    <property type="entry name" value="SIGMA FACTOR F FLAGELLAR"/>
    <property type="match status" value="1"/>
</dbReference>
<dbReference type="SUPFAM" id="SSF88659">
    <property type="entry name" value="Sigma3 and sigma4 domains of RNA polymerase sigma factors"/>
    <property type="match status" value="1"/>
</dbReference>
<evidence type="ECO:0000256" key="2">
    <source>
        <dbReference type="ARBA" id="ARBA00023082"/>
    </source>
</evidence>
<dbReference type="InterPro" id="IPR016371">
    <property type="entry name" value="RNA_pol_sigma-H_factor"/>
</dbReference>
<keyword evidence="6" id="KW-1185">Reference proteome</keyword>
<reference evidence="5 6" key="1">
    <citation type="journal article" date="2019" name="Int. J. Syst. Evol. Microbiol.">
        <title>Capsulimonas corticalis gen. nov., sp. nov., an aerobic capsulated bacterium, of a novel bacterial order, Capsulimonadales ord. nov., of the class Armatimonadia of the phylum Armatimonadetes.</title>
        <authorList>
            <person name="Li J."/>
            <person name="Kudo C."/>
            <person name="Tonouchi A."/>
        </authorList>
    </citation>
    <scope>NUCLEOTIDE SEQUENCE [LARGE SCALE GENOMIC DNA]</scope>
    <source>
        <strain evidence="5 6">AX-7</strain>
    </source>
</reference>
<dbReference type="Pfam" id="PF04542">
    <property type="entry name" value="Sigma70_r2"/>
    <property type="match status" value="1"/>
</dbReference>
<accession>A0A402D3S1</accession>
<keyword evidence="4" id="KW-0804">Transcription</keyword>
<gene>
    <name evidence="5" type="ORF">CCAX7_39360</name>
</gene>
<dbReference type="SUPFAM" id="SSF88946">
    <property type="entry name" value="Sigma2 domain of RNA polymerase sigma factors"/>
    <property type="match status" value="1"/>
</dbReference>
<sequence>MIRRNPSDWNIGTDLSDRLRQSQVKYAEMGDCEIVARAQRGENSAAEYMLYKYRNLVRTKVKSYFLVGAEKEDLLQVGQIGLWQAIIDFRADKAISFPAFAKVCITRHIITAIKTATRQKQMPLNQSLSLESPSVDSTTDWNLSDIIPNTEGADPEDLVLRNEDTKILHETLQQVLSEFEWHVLSGYQVGKSYREIASELRCKTKSVDNALARIKRKVSGVPIGNADLSELL</sequence>
<evidence type="ECO:0000256" key="4">
    <source>
        <dbReference type="ARBA" id="ARBA00023163"/>
    </source>
</evidence>
<dbReference type="Gene3D" id="1.20.140.160">
    <property type="match status" value="1"/>
</dbReference>
<name>A0A402D3S1_9BACT</name>
<keyword evidence="2" id="KW-0731">Sigma factor</keyword>
<evidence type="ECO:0000313" key="6">
    <source>
        <dbReference type="Proteomes" id="UP000287394"/>
    </source>
</evidence>
<dbReference type="PROSITE" id="PS00622">
    <property type="entry name" value="HTH_LUXR_1"/>
    <property type="match status" value="1"/>
</dbReference>
<evidence type="ECO:0000313" key="5">
    <source>
        <dbReference type="EMBL" id="BDI31885.1"/>
    </source>
</evidence>
<dbReference type="RefSeq" id="WP_218025734.1">
    <property type="nucleotide sequence ID" value="NZ_AP025739.1"/>
</dbReference>
<dbReference type="Proteomes" id="UP000287394">
    <property type="component" value="Chromosome"/>
</dbReference>
<dbReference type="NCBIfam" id="TIGR02937">
    <property type="entry name" value="sigma70-ECF"/>
    <property type="match status" value="1"/>
</dbReference>
<dbReference type="Pfam" id="PF00196">
    <property type="entry name" value="GerE"/>
    <property type="match status" value="1"/>
</dbReference>
<dbReference type="GO" id="GO:0016987">
    <property type="term" value="F:sigma factor activity"/>
    <property type="evidence" value="ECO:0007669"/>
    <property type="project" value="UniProtKB-KW"/>
</dbReference>
<dbReference type="InterPro" id="IPR013324">
    <property type="entry name" value="RNA_pol_sigma_r3/r4-like"/>
</dbReference>
<dbReference type="InterPro" id="IPR000792">
    <property type="entry name" value="Tscrpt_reg_LuxR_C"/>
</dbReference>
<organism evidence="5 6">
    <name type="scientific">Capsulimonas corticalis</name>
    <dbReference type="NCBI Taxonomy" id="2219043"/>
    <lineage>
        <taxon>Bacteria</taxon>
        <taxon>Bacillati</taxon>
        <taxon>Armatimonadota</taxon>
        <taxon>Armatimonadia</taxon>
        <taxon>Capsulimonadales</taxon>
        <taxon>Capsulimonadaceae</taxon>
        <taxon>Capsulimonas</taxon>
    </lineage>
</organism>
<dbReference type="InterPro" id="IPR014284">
    <property type="entry name" value="RNA_pol_sigma-70_dom"/>
</dbReference>
<dbReference type="PIRSF" id="PIRSF002939">
    <property type="entry name" value="RNA_polymerase_sigma-H_factor"/>
    <property type="match status" value="1"/>
</dbReference>
<dbReference type="AlphaFoldDB" id="A0A402D3S1"/>
<dbReference type="InterPro" id="IPR007627">
    <property type="entry name" value="RNA_pol_sigma70_r2"/>
</dbReference>
<protein>
    <submittedName>
        <fullName evidence="5">RNA polymerase factor sigma-70</fullName>
    </submittedName>
</protein>
<dbReference type="GO" id="GO:0003677">
    <property type="term" value="F:DNA binding"/>
    <property type="evidence" value="ECO:0007669"/>
    <property type="project" value="UniProtKB-KW"/>
</dbReference>
<dbReference type="GO" id="GO:0006352">
    <property type="term" value="P:DNA-templated transcription initiation"/>
    <property type="evidence" value="ECO:0007669"/>
    <property type="project" value="InterPro"/>
</dbReference>
<dbReference type="KEGG" id="ccot:CCAX7_39360"/>
<evidence type="ECO:0000256" key="3">
    <source>
        <dbReference type="ARBA" id="ARBA00023125"/>
    </source>
</evidence>
<dbReference type="NCBIfam" id="NF006145">
    <property type="entry name" value="PRK08295.1-2"/>
    <property type="match status" value="1"/>
</dbReference>
<dbReference type="PANTHER" id="PTHR30385:SF1">
    <property type="entry name" value="RNA POLYMERASE SIGMA-H FACTOR"/>
    <property type="match status" value="1"/>
</dbReference>